<name>A0ABQ6P691_9SPHN</name>
<gene>
    <name evidence="1" type="ORF">NUTIK01_12040</name>
</gene>
<sequence>MKTLALFRHAKSDWSDARARDFDRPLNARGQRGALAMGRYIRDTGRRFDRVIASPAVRVAETVEYASKAWGRSFPVEWDRRIYLASSAVLVDLLRELTGDPETVLMIGHNPGLEDVIFDLVPDDGSSPLRDVVEAKFPTATFAVLELDIARWADIDSGCARLVSLMRPRDLDPALGPVLPGSLDP</sequence>
<comment type="caution">
    <text evidence="1">The sequence shown here is derived from an EMBL/GenBank/DDBJ whole genome shotgun (WGS) entry which is preliminary data.</text>
</comment>
<dbReference type="SMART" id="SM00855">
    <property type="entry name" value="PGAM"/>
    <property type="match status" value="1"/>
</dbReference>
<accession>A0ABQ6P691</accession>
<dbReference type="InterPro" id="IPR013078">
    <property type="entry name" value="His_Pase_superF_clade-1"/>
</dbReference>
<dbReference type="InterPro" id="IPR029033">
    <property type="entry name" value="His_PPase_superfam"/>
</dbReference>
<dbReference type="EMBL" id="BTFW01000001">
    <property type="protein sequence ID" value="GMM60427.1"/>
    <property type="molecule type" value="Genomic_DNA"/>
</dbReference>
<dbReference type="CDD" id="cd07040">
    <property type="entry name" value="HP"/>
    <property type="match status" value="1"/>
</dbReference>
<dbReference type="Pfam" id="PF00300">
    <property type="entry name" value="His_Phos_1"/>
    <property type="match status" value="1"/>
</dbReference>
<dbReference type="PANTHER" id="PTHR47623:SF1">
    <property type="entry name" value="OS09G0287300 PROTEIN"/>
    <property type="match status" value="1"/>
</dbReference>
<evidence type="ECO:0000313" key="1">
    <source>
        <dbReference type="EMBL" id="GMM60427.1"/>
    </source>
</evidence>
<dbReference type="Gene3D" id="3.40.50.1240">
    <property type="entry name" value="Phosphoglycerate mutase-like"/>
    <property type="match status" value="1"/>
</dbReference>
<keyword evidence="2" id="KW-1185">Reference proteome</keyword>
<evidence type="ECO:0000313" key="2">
    <source>
        <dbReference type="Proteomes" id="UP001187221"/>
    </source>
</evidence>
<dbReference type="Proteomes" id="UP001187221">
    <property type="component" value="Unassembled WGS sequence"/>
</dbReference>
<reference evidence="1 2" key="1">
    <citation type="submission" date="2023-06" db="EMBL/GenBank/DDBJ databases">
        <title>Draft genome sequence of Novosphingobium sp. strain IK01.</title>
        <authorList>
            <person name="Hatamoto M."/>
            <person name="Ikarashi T."/>
            <person name="Yamaguchi T."/>
        </authorList>
    </citation>
    <scope>NUCLEOTIDE SEQUENCE [LARGE SCALE GENOMIC DNA]</scope>
    <source>
        <strain evidence="1 2">IK01</strain>
    </source>
</reference>
<proteinExistence type="predicted"/>
<dbReference type="SUPFAM" id="SSF53254">
    <property type="entry name" value="Phosphoglycerate mutase-like"/>
    <property type="match status" value="1"/>
</dbReference>
<dbReference type="PANTHER" id="PTHR47623">
    <property type="entry name" value="OS09G0287300 PROTEIN"/>
    <property type="match status" value="1"/>
</dbReference>
<organism evidence="1 2">
    <name type="scientific">Novosphingobium pituita</name>
    <dbReference type="NCBI Taxonomy" id="3056842"/>
    <lineage>
        <taxon>Bacteria</taxon>
        <taxon>Pseudomonadati</taxon>
        <taxon>Pseudomonadota</taxon>
        <taxon>Alphaproteobacteria</taxon>
        <taxon>Sphingomonadales</taxon>
        <taxon>Sphingomonadaceae</taxon>
        <taxon>Novosphingobium</taxon>
    </lineage>
</organism>
<protein>
    <submittedName>
        <fullName evidence="1">Histidine phosphatase family protein</fullName>
    </submittedName>
</protein>
<dbReference type="RefSeq" id="WP_317974225.1">
    <property type="nucleotide sequence ID" value="NZ_BTFW01000001.1"/>
</dbReference>